<sequence length="76" mass="8578">MHSDQSIAFVEVRYLVLRILVTSWLIALPPSTGNGGLVECYRFCRNHDRKVDRTSAFDRGVRFDVSGGFAGFKELV</sequence>
<dbReference type="EMBL" id="BPLR01014743">
    <property type="protein sequence ID" value="GIY71017.1"/>
    <property type="molecule type" value="Genomic_DNA"/>
</dbReference>
<evidence type="ECO:0000313" key="1">
    <source>
        <dbReference type="EMBL" id="GIY71017.1"/>
    </source>
</evidence>
<dbReference type="Proteomes" id="UP001054945">
    <property type="component" value="Unassembled WGS sequence"/>
</dbReference>
<protein>
    <recommendedName>
        <fullName evidence="3">Secreted protein</fullName>
    </recommendedName>
</protein>
<evidence type="ECO:0008006" key="3">
    <source>
        <dbReference type="Google" id="ProtNLM"/>
    </source>
</evidence>
<reference evidence="1 2" key="1">
    <citation type="submission" date="2021-06" db="EMBL/GenBank/DDBJ databases">
        <title>Caerostris extrusa draft genome.</title>
        <authorList>
            <person name="Kono N."/>
            <person name="Arakawa K."/>
        </authorList>
    </citation>
    <scope>NUCLEOTIDE SEQUENCE [LARGE SCALE GENOMIC DNA]</scope>
</reference>
<accession>A0AAV4VKZ4</accession>
<evidence type="ECO:0000313" key="2">
    <source>
        <dbReference type="Proteomes" id="UP001054945"/>
    </source>
</evidence>
<dbReference type="AlphaFoldDB" id="A0AAV4VKZ4"/>
<name>A0AAV4VKZ4_CAEEX</name>
<gene>
    <name evidence="1" type="ORF">CEXT_774701</name>
</gene>
<proteinExistence type="predicted"/>
<organism evidence="1 2">
    <name type="scientific">Caerostris extrusa</name>
    <name type="common">Bark spider</name>
    <name type="synonym">Caerostris bankana</name>
    <dbReference type="NCBI Taxonomy" id="172846"/>
    <lineage>
        <taxon>Eukaryota</taxon>
        <taxon>Metazoa</taxon>
        <taxon>Ecdysozoa</taxon>
        <taxon>Arthropoda</taxon>
        <taxon>Chelicerata</taxon>
        <taxon>Arachnida</taxon>
        <taxon>Araneae</taxon>
        <taxon>Araneomorphae</taxon>
        <taxon>Entelegynae</taxon>
        <taxon>Araneoidea</taxon>
        <taxon>Araneidae</taxon>
        <taxon>Caerostris</taxon>
    </lineage>
</organism>
<comment type="caution">
    <text evidence="1">The sequence shown here is derived from an EMBL/GenBank/DDBJ whole genome shotgun (WGS) entry which is preliminary data.</text>
</comment>
<keyword evidence="2" id="KW-1185">Reference proteome</keyword>